<sequence length="105" mass="11713">MTLRKDRLPRAGDLHELCITLERRISIQSGILLPGIPYIEAARFPQVPKSALTDFYQPTAATLPSHNLSIPDRGFWTWPCAPGCRDAVTVTVPIRDRPSSDARCK</sequence>
<protein>
    <submittedName>
        <fullName evidence="1">Uncharacterized protein</fullName>
    </submittedName>
</protein>
<comment type="caution">
    <text evidence="1">The sequence shown here is derived from an EMBL/GenBank/DDBJ whole genome shotgun (WGS) entry which is preliminary data.</text>
</comment>
<evidence type="ECO:0000313" key="2">
    <source>
        <dbReference type="Proteomes" id="UP000299102"/>
    </source>
</evidence>
<organism evidence="1 2">
    <name type="scientific">Eumeta variegata</name>
    <name type="common">Bagworm moth</name>
    <name type="synonym">Eumeta japonica</name>
    <dbReference type="NCBI Taxonomy" id="151549"/>
    <lineage>
        <taxon>Eukaryota</taxon>
        <taxon>Metazoa</taxon>
        <taxon>Ecdysozoa</taxon>
        <taxon>Arthropoda</taxon>
        <taxon>Hexapoda</taxon>
        <taxon>Insecta</taxon>
        <taxon>Pterygota</taxon>
        <taxon>Neoptera</taxon>
        <taxon>Endopterygota</taxon>
        <taxon>Lepidoptera</taxon>
        <taxon>Glossata</taxon>
        <taxon>Ditrysia</taxon>
        <taxon>Tineoidea</taxon>
        <taxon>Psychidae</taxon>
        <taxon>Oiketicinae</taxon>
        <taxon>Eumeta</taxon>
    </lineage>
</organism>
<evidence type="ECO:0000313" key="1">
    <source>
        <dbReference type="EMBL" id="GBP17194.1"/>
    </source>
</evidence>
<keyword evidence="2" id="KW-1185">Reference proteome</keyword>
<dbReference type="AlphaFoldDB" id="A0A4C1TTG7"/>
<dbReference type="EMBL" id="BGZK01000085">
    <property type="protein sequence ID" value="GBP17194.1"/>
    <property type="molecule type" value="Genomic_DNA"/>
</dbReference>
<proteinExistence type="predicted"/>
<reference evidence="1 2" key="1">
    <citation type="journal article" date="2019" name="Commun. Biol.">
        <title>The bagworm genome reveals a unique fibroin gene that provides high tensile strength.</title>
        <authorList>
            <person name="Kono N."/>
            <person name="Nakamura H."/>
            <person name="Ohtoshi R."/>
            <person name="Tomita M."/>
            <person name="Numata K."/>
            <person name="Arakawa K."/>
        </authorList>
    </citation>
    <scope>NUCLEOTIDE SEQUENCE [LARGE SCALE GENOMIC DNA]</scope>
</reference>
<dbReference type="Proteomes" id="UP000299102">
    <property type="component" value="Unassembled WGS sequence"/>
</dbReference>
<accession>A0A4C1TTG7</accession>
<gene>
    <name evidence="1" type="ORF">EVAR_17313_1</name>
</gene>
<name>A0A4C1TTG7_EUMVA</name>